<dbReference type="InterPro" id="IPR038765">
    <property type="entry name" value="Papain-like_cys_pep_sf"/>
</dbReference>
<organism evidence="1 2">
    <name type="scientific">Metabacillus niabensis</name>
    <dbReference type="NCBI Taxonomy" id="324854"/>
    <lineage>
        <taxon>Bacteria</taxon>
        <taxon>Bacillati</taxon>
        <taxon>Bacillota</taxon>
        <taxon>Bacilli</taxon>
        <taxon>Bacillales</taxon>
        <taxon>Bacillaceae</taxon>
        <taxon>Metabacillus</taxon>
    </lineage>
</organism>
<name>A0ABT9Z1S6_9BACI</name>
<dbReference type="RefSeq" id="WP_174880690.1">
    <property type="nucleotide sequence ID" value="NZ_CADEPK010000228.1"/>
</dbReference>
<dbReference type="SUPFAM" id="SSF54001">
    <property type="entry name" value="Cysteine proteinases"/>
    <property type="match status" value="1"/>
</dbReference>
<dbReference type="EMBL" id="JAUSTZ010000004">
    <property type="protein sequence ID" value="MDQ0226201.1"/>
    <property type="molecule type" value="Genomic_DNA"/>
</dbReference>
<reference evidence="1 2" key="1">
    <citation type="submission" date="2023-07" db="EMBL/GenBank/DDBJ databases">
        <title>Genomic Encyclopedia of Type Strains, Phase IV (KMG-IV): sequencing the most valuable type-strain genomes for metagenomic binning, comparative biology and taxonomic classification.</title>
        <authorList>
            <person name="Goeker M."/>
        </authorList>
    </citation>
    <scope>NUCLEOTIDE SEQUENCE [LARGE SCALE GENOMIC DNA]</scope>
    <source>
        <strain evidence="1 2">DSM 17723</strain>
    </source>
</reference>
<sequence length="255" mass="30032">MLPTQSILATWEKFNDFPMETLTKVWIYNEGSYKKQRDVSLMREHRQQYGITGNCFDLAIWLLDEFKKDGVDAYPIGHSLKKEAAHVAVVAISENGHRFLCDLGDQWLNPILIDSHSEDFVNEQLSGFFPAAKVQVKNYEHNTEILYYRPNGKISRQIYNTQPIEMDEFLQAAEYSQSLIYPKPLVECRIPYKNEIAHWEFYNWESFLSTSKGLFIEPKLESLEEMVEKIYQKTKYDKKMLLNVLEKYKNFQSKA</sequence>
<evidence type="ECO:0008006" key="3">
    <source>
        <dbReference type="Google" id="ProtNLM"/>
    </source>
</evidence>
<protein>
    <recommendedName>
        <fullName evidence="3">Transglutaminase-like domain-containing protein</fullName>
    </recommendedName>
</protein>
<proteinExistence type="predicted"/>
<keyword evidence="2" id="KW-1185">Reference proteome</keyword>
<gene>
    <name evidence="1" type="ORF">J2S02_002546</name>
</gene>
<evidence type="ECO:0000313" key="1">
    <source>
        <dbReference type="EMBL" id="MDQ0226201.1"/>
    </source>
</evidence>
<accession>A0ABT9Z1S6</accession>
<comment type="caution">
    <text evidence="1">The sequence shown here is derived from an EMBL/GenBank/DDBJ whole genome shotgun (WGS) entry which is preliminary data.</text>
</comment>
<dbReference type="Proteomes" id="UP001232245">
    <property type="component" value="Unassembled WGS sequence"/>
</dbReference>
<evidence type="ECO:0000313" key="2">
    <source>
        <dbReference type="Proteomes" id="UP001232245"/>
    </source>
</evidence>